<name>A0AAD7X7Y3_9APHY</name>
<evidence type="ECO:0000313" key="4">
    <source>
        <dbReference type="Proteomes" id="UP001215151"/>
    </source>
</evidence>
<gene>
    <name evidence="3" type="ORF">ONZ51_g11336</name>
</gene>
<feature type="signal peptide" evidence="2">
    <location>
        <begin position="1"/>
        <end position="29"/>
    </location>
</feature>
<organism evidence="3 4">
    <name type="scientific">Trametes cubensis</name>
    <dbReference type="NCBI Taxonomy" id="1111947"/>
    <lineage>
        <taxon>Eukaryota</taxon>
        <taxon>Fungi</taxon>
        <taxon>Dikarya</taxon>
        <taxon>Basidiomycota</taxon>
        <taxon>Agaricomycotina</taxon>
        <taxon>Agaricomycetes</taxon>
        <taxon>Polyporales</taxon>
        <taxon>Polyporaceae</taxon>
        <taxon>Trametes</taxon>
    </lineage>
</organism>
<keyword evidence="2" id="KW-0732">Signal</keyword>
<evidence type="ECO:0000256" key="2">
    <source>
        <dbReference type="SAM" id="SignalP"/>
    </source>
</evidence>
<sequence length="168" mass="17868">MRFSGFSLASLPALALALCLLLASSPAEALSIPPSLKAPPRVKSVRATDGWTNAKRLAAGLPPRAPRTFKRATPTVPDPYAPVKRSAPSPSPSPFAFARPAVETAYEGRIVARYAGSDVPVGYVRASSSGVGAQFFWVGRSVVRKEALMARGTFSEPLLWDDDDATLR</sequence>
<feature type="chain" id="PRO_5042079407" evidence="2">
    <location>
        <begin position="30"/>
        <end position="168"/>
    </location>
</feature>
<evidence type="ECO:0000313" key="3">
    <source>
        <dbReference type="EMBL" id="KAJ8457755.1"/>
    </source>
</evidence>
<evidence type="ECO:0000256" key="1">
    <source>
        <dbReference type="SAM" id="MobiDB-lite"/>
    </source>
</evidence>
<protein>
    <submittedName>
        <fullName evidence="3">Uncharacterized protein</fullName>
    </submittedName>
</protein>
<comment type="caution">
    <text evidence="3">The sequence shown here is derived from an EMBL/GenBank/DDBJ whole genome shotgun (WGS) entry which is preliminary data.</text>
</comment>
<keyword evidence="4" id="KW-1185">Reference proteome</keyword>
<dbReference type="AlphaFoldDB" id="A0AAD7X7Y3"/>
<reference evidence="3" key="1">
    <citation type="submission" date="2022-11" db="EMBL/GenBank/DDBJ databases">
        <title>Genome Sequence of Cubamyces cubensis.</title>
        <authorList>
            <person name="Buettner E."/>
        </authorList>
    </citation>
    <scope>NUCLEOTIDE SEQUENCE</scope>
    <source>
        <strain evidence="3">MPL-01</strain>
    </source>
</reference>
<dbReference type="EMBL" id="JAPEVG010000528">
    <property type="protein sequence ID" value="KAJ8457755.1"/>
    <property type="molecule type" value="Genomic_DNA"/>
</dbReference>
<dbReference type="Proteomes" id="UP001215151">
    <property type="component" value="Unassembled WGS sequence"/>
</dbReference>
<feature type="region of interest" description="Disordered" evidence="1">
    <location>
        <begin position="64"/>
        <end position="91"/>
    </location>
</feature>
<proteinExistence type="predicted"/>
<accession>A0AAD7X7Y3</accession>